<sequence length="154" mass="16874">RGYPTPLPEPHSAALPSASFQSMSSSLPMTPPLRLECTLPAPQQPPVNHQHVDMNRLQNVYTAHRASFWAAVANDYGPGANPVVLESAWKNGSCCNQASTPITPTSSPDNMDRDTYGKPQDKTRISAILGIDANPRSPRERELVRRMEEERVGA</sequence>
<evidence type="ECO:0000256" key="1">
    <source>
        <dbReference type="SAM" id="MobiDB-lite"/>
    </source>
</evidence>
<comment type="caution">
    <text evidence="2">The sequence shown here is derived from an EMBL/GenBank/DDBJ whole genome shotgun (WGS) entry which is preliminary data.</text>
</comment>
<dbReference type="EMBL" id="CAMGZC010002491">
    <property type="protein sequence ID" value="CAI0654956.1"/>
    <property type="molecule type" value="Genomic_DNA"/>
</dbReference>
<accession>A0A9W4S8Q1</accession>
<feature type="region of interest" description="Disordered" evidence="1">
    <location>
        <begin position="1"/>
        <end position="27"/>
    </location>
</feature>
<organism evidence="2 3">
    <name type="scientific">Colletotrichum noveboracense</name>
    <dbReference type="NCBI Taxonomy" id="2664923"/>
    <lineage>
        <taxon>Eukaryota</taxon>
        <taxon>Fungi</taxon>
        <taxon>Dikarya</taxon>
        <taxon>Ascomycota</taxon>
        <taxon>Pezizomycotina</taxon>
        <taxon>Sordariomycetes</taxon>
        <taxon>Hypocreomycetidae</taxon>
        <taxon>Glomerellales</taxon>
        <taxon>Glomerellaceae</taxon>
        <taxon>Colletotrichum</taxon>
        <taxon>Colletotrichum gloeosporioides species complex</taxon>
    </lineage>
</organism>
<feature type="non-terminal residue" evidence="2">
    <location>
        <position position="1"/>
    </location>
</feature>
<name>A0A9W4S8Q1_9PEZI</name>
<evidence type="ECO:0000313" key="3">
    <source>
        <dbReference type="Proteomes" id="UP001152533"/>
    </source>
</evidence>
<feature type="compositionally biased region" description="Basic and acidic residues" evidence="1">
    <location>
        <begin position="110"/>
        <end position="124"/>
    </location>
</feature>
<feature type="region of interest" description="Disordered" evidence="1">
    <location>
        <begin position="99"/>
        <end position="154"/>
    </location>
</feature>
<feature type="compositionally biased region" description="Polar residues" evidence="1">
    <location>
        <begin position="99"/>
        <end position="109"/>
    </location>
</feature>
<protein>
    <submittedName>
        <fullName evidence="2">Uncharacterized protein</fullName>
    </submittedName>
</protein>
<dbReference type="Proteomes" id="UP001152533">
    <property type="component" value="Unassembled WGS sequence"/>
</dbReference>
<proteinExistence type="predicted"/>
<evidence type="ECO:0000313" key="2">
    <source>
        <dbReference type="EMBL" id="CAI0654956.1"/>
    </source>
</evidence>
<keyword evidence="3" id="KW-1185">Reference proteome</keyword>
<dbReference type="AlphaFoldDB" id="A0A9W4S8Q1"/>
<feature type="compositionally biased region" description="Basic and acidic residues" evidence="1">
    <location>
        <begin position="137"/>
        <end position="154"/>
    </location>
</feature>
<reference evidence="2" key="1">
    <citation type="submission" date="2022-08" db="EMBL/GenBank/DDBJ databases">
        <authorList>
            <person name="Giroux E."/>
            <person name="Giroux E."/>
        </authorList>
    </citation>
    <scope>NUCLEOTIDE SEQUENCE</scope>
    <source>
        <strain evidence="2">H1091258</strain>
    </source>
</reference>
<gene>
    <name evidence="2" type="ORF">CGXH109_LOCUS143672</name>
</gene>